<evidence type="ECO:0000256" key="2">
    <source>
        <dbReference type="ARBA" id="ARBA00022703"/>
    </source>
</evidence>
<evidence type="ECO:0000256" key="1">
    <source>
        <dbReference type="ARBA" id="ARBA00009005"/>
    </source>
</evidence>
<dbReference type="PANTHER" id="PTHR48104">
    <property type="entry name" value="METACASPASE-4"/>
    <property type="match status" value="1"/>
</dbReference>
<dbReference type="Gene3D" id="3.40.50.1460">
    <property type="match status" value="1"/>
</dbReference>
<name>A0A4S8KWV5_DENBC</name>
<organism evidence="5 6">
    <name type="scientific">Dendrothele bispora (strain CBS 962.96)</name>
    <dbReference type="NCBI Taxonomy" id="1314807"/>
    <lineage>
        <taxon>Eukaryota</taxon>
        <taxon>Fungi</taxon>
        <taxon>Dikarya</taxon>
        <taxon>Basidiomycota</taxon>
        <taxon>Agaricomycotina</taxon>
        <taxon>Agaricomycetes</taxon>
        <taxon>Agaricomycetidae</taxon>
        <taxon>Agaricales</taxon>
        <taxon>Agaricales incertae sedis</taxon>
        <taxon>Dendrothele</taxon>
    </lineage>
</organism>
<dbReference type="GO" id="GO:0004197">
    <property type="term" value="F:cysteine-type endopeptidase activity"/>
    <property type="evidence" value="ECO:0007669"/>
    <property type="project" value="InterPro"/>
</dbReference>
<dbReference type="InterPro" id="IPR011600">
    <property type="entry name" value="Pept_C14_caspase"/>
</dbReference>
<keyword evidence="3" id="KW-0378">Hydrolase</keyword>
<dbReference type="AlphaFoldDB" id="A0A4S8KWV5"/>
<dbReference type="Pfam" id="PF00656">
    <property type="entry name" value="Peptidase_C14"/>
    <property type="match status" value="1"/>
</dbReference>
<keyword evidence="2" id="KW-0053">Apoptosis</keyword>
<keyword evidence="3" id="KW-0645">Protease</keyword>
<comment type="similarity">
    <text evidence="1">Belongs to the peptidase C14B family.</text>
</comment>
<dbReference type="SUPFAM" id="SSF52129">
    <property type="entry name" value="Caspase-like"/>
    <property type="match status" value="1"/>
</dbReference>
<dbReference type="EMBL" id="ML179917">
    <property type="protein sequence ID" value="THU80313.1"/>
    <property type="molecule type" value="Genomic_DNA"/>
</dbReference>
<reference evidence="5 6" key="1">
    <citation type="journal article" date="2019" name="Nat. Ecol. Evol.">
        <title>Megaphylogeny resolves global patterns of mushroom evolution.</title>
        <authorList>
            <person name="Varga T."/>
            <person name="Krizsan K."/>
            <person name="Foldi C."/>
            <person name="Dima B."/>
            <person name="Sanchez-Garcia M."/>
            <person name="Sanchez-Ramirez S."/>
            <person name="Szollosi G.J."/>
            <person name="Szarkandi J.G."/>
            <person name="Papp V."/>
            <person name="Albert L."/>
            <person name="Andreopoulos W."/>
            <person name="Angelini C."/>
            <person name="Antonin V."/>
            <person name="Barry K.W."/>
            <person name="Bougher N.L."/>
            <person name="Buchanan P."/>
            <person name="Buyck B."/>
            <person name="Bense V."/>
            <person name="Catcheside P."/>
            <person name="Chovatia M."/>
            <person name="Cooper J."/>
            <person name="Damon W."/>
            <person name="Desjardin D."/>
            <person name="Finy P."/>
            <person name="Geml J."/>
            <person name="Haridas S."/>
            <person name="Hughes K."/>
            <person name="Justo A."/>
            <person name="Karasinski D."/>
            <person name="Kautmanova I."/>
            <person name="Kiss B."/>
            <person name="Kocsube S."/>
            <person name="Kotiranta H."/>
            <person name="LaButti K.M."/>
            <person name="Lechner B.E."/>
            <person name="Liimatainen K."/>
            <person name="Lipzen A."/>
            <person name="Lukacs Z."/>
            <person name="Mihaltcheva S."/>
            <person name="Morgado L.N."/>
            <person name="Niskanen T."/>
            <person name="Noordeloos M.E."/>
            <person name="Ohm R.A."/>
            <person name="Ortiz-Santana B."/>
            <person name="Ovrebo C."/>
            <person name="Racz N."/>
            <person name="Riley R."/>
            <person name="Savchenko A."/>
            <person name="Shiryaev A."/>
            <person name="Soop K."/>
            <person name="Spirin V."/>
            <person name="Szebenyi C."/>
            <person name="Tomsovsky M."/>
            <person name="Tulloss R.E."/>
            <person name="Uehling J."/>
            <person name="Grigoriev I.V."/>
            <person name="Vagvolgyi C."/>
            <person name="Papp T."/>
            <person name="Martin F.M."/>
            <person name="Miettinen O."/>
            <person name="Hibbett D.S."/>
            <person name="Nagy L.G."/>
        </authorList>
    </citation>
    <scope>NUCLEOTIDE SEQUENCE [LARGE SCALE GENOMIC DNA]</scope>
    <source>
        <strain evidence="5 6">CBS 962.96</strain>
    </source>
</reference>
<keyword evidence="3" id="KW-0788">Thiol protease</keyword>
<keyword evidence="6" id="KW-1185">Reference proteome</keyword>
<protein>
    <recommendedName>
        <fullName evidence="4">Peptidase C14 caspase domain-containing protein</fullName>
    </recommendedName>
</protein>
<dbReference type="InterPro" id="IPR029030">
    <property type="entry name" value="Caspase-like_dom_sf"/>
</dbReference>
<evidence type="ECO:0000256" key="3">
    <source>
        <dbReference type="ARBA" id="ARBA00022807"/>
    </source>
</evidence>
<gene>
    <name evidence="5" type="ORF">K435DRAFT_972820</name>
</gene>
<evidence type="ECO:0000313" key="6">
    <source>
        <dbReference type="Proteomes" id="UP000297245"/>
    </source>
</evidence>
<dbReference type="Proteomes" id="UP000297245">
    <property type="component" value="Unassembled WGS sequence"/>
</dbReference>
<dbReference type="InterPro" id="IPR050452">
    <property type="entry name" value="Metacaspase"/>
</dbReference>
<dbReference type="PANTHER" id="PTHR48104:SF30">
    <property type="entry name" value="METACASPASE-1"/>
    <property type="match status" value="1"/>
</dbReference>
<sequence>MFLSWLNVEPQSVTELLWYLQRHPPPFWPEPVQKEFQLDNPSPPPEITDVERPRPSLFALVIGVNKYKDPGIEDLNGAVPDADNVQKFLTSELHVPEDRIVNLRDEQATREAMVNAIQNLADNPAISAQDPILVFYAGHGGEANAPLGWQTSSGNKKIQMLIPHDFSKHGSKDYRGQGIFDITLSQLLTKIARNKSDNITVIFDSCHSGSGTRDDRDKTFAIRGVELPPNYIVPASVLEAQSDERATTIADKYTGLNSHVLLAACMQGQTAKERKGHGAFTSQLLSSLKEEGVDRVTYKDLVMRMPDLPDQNPQCEGANRTRILFNSKVSSPHRALFSIRAAGSKPGQYILEAGEAHGITKKTEFEVYSDRKMSTPIGTVVADETTPFNTRCSVFKSSPFTLFSPAYALQTHVGEEQDLRLFVEMNDDFISLFVRLGQEMHRTDVGKRSFLLLNNIDDEPNLALTVKDGIVQFHVIEQMCQQYGLICMPFDDIRADESEYLLSILRSAADFYWNLHHSNKSGKLLPFISFECLKLVESGRLTDDFGEILEPEENGCNLNVGGTIIVDVDEPVKYGFRINNNSKVPLYAALFYFDMSDLSVVPYYLPGTAAHGQVDVSLPANGSLTIGFGDGGAEAYDYYLRKNQKVDVGFLKLYLSTEYVDYSHICQDSPFDRKRASTVERPKKRELWDTLIIPVVQQQQGAASR</sequence>
<evidence type="ECO:0000313" key="5">
    <source>
        <dbReference type="EMBL" id="THU80313.1"/>
    </source>
</evidence>
<dbReference type="GO" id="GO:0005737">
    <property type="term" value="C:cytoplasm"/>
    <property type="evidence" value="ECO:0007669"/>
    <property type="project" value="TreeGrafter"/>
</dbReference>
<dbReference type="OrthoDB" id="3223806at2759"/>
<dbReference type="GO" id="GO:0006915">
    <property type="term" value="P:apoptotic process"/>
    <property type="evidence" value="ECO:0007669"/>
    <property type="project" value="UniProtKB-KW"/>
</dbReference>
<dbReference type="GO" id="GO:0006508">
    <property type="term" value="P:proteolysis"/>
    <property type="evidence" value="ECO:0007669"/>
    <property type="project" value="InterPro"/>
</dbReference>
<evidence type="ECO:0000259" key="4">
    <source>
        <dbReference type="Pfam" id="PF00656"/>
    </source>
</evidence>
<feature type="domain" description="Peptidase C14 caspase" evidence="4">
    <location>
        <begin position="58"/>
        <end position="305"/>
    </location>
</feature>
<accession>A0A4S8KWV5</accession>
<proteinExistence type="inferred from homology"/>